<dbReference type="EMBL" id="WNTK01000201">
    <property type="protein sequence ID" value="KAG9470943.1"/>
    <property type="molecule type" value="Genomic_DNA"/>
</dbReference>
<feature type="transmembrane region" description="Helical" evidence="1">
    <location>
        <begin position="51"/>
        <end position="73"/>
    </location>
</feature>
<comment type="caution">
    <text evidence="2">The sequence shown here is derived from an EMBL/GenBank/DDBJ whole genome shotgun (WGS) entry which is preliminary data.</text>
</comment>
<keyword evidence="1" id="KW-0472">Membrane</keyword>
<reference evidence="2" key="1">
    <citation type="thesis" date="2020" institute="ProQuest LLC" country="789 East Eisenhower Parkway, Ann Arbor, MI, USA">
        <title>Comparative Genomics and Chromosome Evolution.</title>
        <authorList>
            <person name="Mudd A.B."/>
        </authorList>
    </citation>
    <scope>NUCLEOTIDE SEQUENCE</scope>
    <source>
        <strain evidence="2">HN-11 Male</strain>
        <tissue evidence="2">Kidney and liver</tissue>
    </source>
</reference>
<dbReference type="Proteomes" id="UP000770717">
    <property type="component" value="Unassembled WGS sequence"/>
</dbReference>
<protein>
    <submittedName>
        <fullName evidence="2">Uncharacterized protein</fullName>
    </submittedName>
</protein>
<accession>A0A8J6JSE9</accession>
<keyword evidence="1" id="KW-1133">Transmembrane helix</keyword>
<evidence type="ECO:0000313" key="2">
    <source>
        <dbReference type="EMBL" id="KAG9470943.1"/>
    </source>
</evidence>
<evidence type="ECO:0000256" key="1">
    <source>
        <dbReference type="SAM" id="Phobius"/>
    </source>
</evidence>
<name>A0A8J6JSE9_ELECQ</name>
<gene>
    <name evidence="2" type="ORF">GDO78_016247</name>
</gene>
<dbReference type="AlphaFoldDB" id="A0A8J6JSE9"/>
<keyword evidence="1" id="KW-0812">Transmembrane</keyword>
<organism evidence="2 3">
    <name type="scientific">Eleutherodactylus coqui</name>
    <name type="common">Puerto Rican coqui</name>
    <dbReference type="NCBI Taxonomy" id="57060"/>
    <lineage>
        <taxon>Eukaryota</taxon>
        <taxon>Metazoa</taxon>
        <taxon>Chordata</taxon>
        <taxon>Craniata</taxon>
        <taxon>Vertebrata</taxon>
        <taxon>Euteleostomi</taxon>
        <taxon>Amphibia</taxon>
        <taxon>Batrachia</taxon>
        <taxon>Anura</taxon>
        <taxon>Neobatrachia</taxon>
        <taxon>Hyloidea</taxon>
        <taxon>Eleutherodactylidae</taxon>
        <taxon>Eleutherodactylinae</taxon>
        <taxon>Eleutherodactylus</taxon>
        <taxon>Eleutherodactylus</taxon>
    </lineage>
</organism>
<proteinExistence type="predicted"/>
<sequence>METWGAQTAGLLGGSRAEATTFSETTTGVEQRPMPLLECWPARRRGLYQLYFSYVTTCLYFFTYSFYILFLLLRTVYHH</sequence>
<keyword evidence="3" id="KW-1185">Reference proteome</keyword>
<evidence type="ECO:0000313" key="3">
    <source>
        <dbReference type="Proteomes" id="UP000770717"/>
    </source>
</evidence>